<dbReference type="SMART" id="SM00257">
    <property type="entry name" value="LysM"/>
    <property type="match status" value="1"/>
</dbReference>
<gene>
    <name evidence="3" type="ORF">DesyoDRAFT_4966</name>
</gene>
<keyword evidence="4" id="KW-1185">Reference proteome</keyword>
<evidence type="ECO:0000256" key="1">
    <source>
        <dbReference type="SAM" id="MobiDB-lite"/>
    </source>
</evidence>
<evidence type="ECO:0000313" key="3">
    <source>
        <dbReference type="EMBL" id="EHQ91906.1"/>
    </source>
</evidence>
<dbReference type="GO" id="GO:0046872">
    <property type="term" value="F:metal ion binding"/>
    <property type="evidence" value="ECO:0007669"/>
    <property type="project" value="InterPro"/>
</dbReference>
<dbReference type="SUPFAM" id="SSF47240">
    <property type="entry name" value="Ferritin-like"/>
    <property type="match status" value="1"/>
</dbReference>
<dbReference type="InterPro" id="IPR036779">
    <property type="entry name" value="LysM_dom_sf"/>
</dbReference>
<proteinExistence type="predicted"/>
<feature type="region of interest" description="Disordered" evidence="1">
    <location>
        <begin position="234"/>
        <end position="256"/>
    </location>
</feature>
<dbReference type="EMBL" id="CM001441">
    <property type="protein sequence ID" value="EHQ91906.1"/>
    <property type="molecule type" value="Genomic_DNA"/>
</dbReference>
<dbReference type="InterPro" id="IPR003251">
    <property type="entry name" value="Rr_diiron-bd_dom"/>
</dbReference>
<dbReference type="eggNOG" id="COG1388">
    <property type="taxonomic scope" value="Bacteria"/>
</dbReference>
<dbReference type="OrthoDB" id="9779340at2"/>
<dbReference type="PROSITE" id="PS51782">
    <property type="entry name" value="LYSM"/>
    <property type="match status" value="1"/>
</dbReference>
<dbReference type="Proteomes" id="UP000005104">
    <property type="component" value="Chromosome"/>
</dbReference>
<dbReference type="SUPFAM" id="SSF54106">
    <property type="entry name" value="LysM domain"/>
    <property type="match status" value="1"/>
</dbReference>
<dbReference type="HOGENOM" id="CLU_1084747_0_0_9"/>
<dbReference type="Pfam" id="PF02915">
    <property type="entry name" value="Rubrerythrin"/>
    <property type="match status" value="1"/>
</dbReference>
<dbReference type="RefSeq" id="WP_007787054.1">
    <property type="nucleotide sequence ID" value="NZ_CM001441.1"/>
</dbReference>
<accession>H5XZZ7</accession>
<dbReference type="Gene3D" id="1.20.1260.10">
    <property type="match status" value="2"/>
</dbReference>
<dbReference type="Gene3D" id="3.10.350.10">
    <property type="entry name" value="LysM domain"/>
    <property type="match status" value="1"/>
</dbReference>
<dbReference type="InterPro" id="IPR018392">
    <property type="entry name" value="LysM"/>
</dbReference>
<dbReference type="AlphaFoldDB" id="H5XZZ7"/>
<dbReference type="CDD" id="cd00118">
    <property type="entry name" value="LysM"/>
    <property type="match status" value="1"/>
</dbReference>
<evidence type="ECO:0000313" key="4">
    <source>
        <dbReference type="Proteomes" id="UP000005104"/>
    </source>
</evidence>
<dbReference type="eggNOG" id="COG3546">
    <property type="taxonomic scope" value="Bacteria"/>
</dbReference>
<feature type="domain" description="LysM" evidence="2">
    <location>
        <begin position="4"/>
        <end position="48"/>
    </location>
</feature>
<protein>
    <recommendedName>
        <fullName evidence="2">LysM domain-containing protein</fullName>
    </recommendedName>
</protein>
<dbReference type="GO" id="GO:0016491">
    <property type="term" value="F:oxidoreductase activity"/>
    <property type="evidence" value="ECO:0007669"/>
    <property type="project" value="InterPro"/>
</dbReference>
<name>H5XZZ7_9FIRM</name>
<dbReference type="InterPro" id="IPR009078">
    <property type="entry name" value="Ferritin-like_SF"/>
</dbReference>
<sequence>MKHARYIVNPGDSIFKIAKAYNVEMAEIIQLNHLKHPDRIYAGQVLLLPFPESCEPPSGPPAGPTPIQIPEPTYTYAMWLYEAYAGKDSELTAITTYLYQAVLLDRPEFDALLRPIAYDEMQHLEKLALALRHLGVDPKYGSLSNGHWVDWRSRYVNYTSDLCSLLESNMEGEARDHREYLELAQKIPIPEIQCILTEMAADEERHYHLFCQAKQQYCSEGSACPPPPCSPPPLYTPMDEPEPVIVLPGPHEGGKG</sequence>
<organism evidence="3 4">
    <name type="scientific">Desulfosporosinus youngiae DSM 17734</name>
    <dbReference type="NCBI Taxonomy" id="768710"/>
    <lineage>
        <taxon>Bacteria</taxon>
        <taxon>Bacillati</taxon>
        <taxon>Bacillota</taxon>
        <taxon>Clostridia</taxon>
        <taxon>Eubacteriales</taxon>
        <taxon>Desulfitobacteriaceae</taxon>
        <taxon>Desulfosporosinus</taxon>
    </lineage>
</organism>
<dbReference type="STRING" id="768710.DesyoDRAFT_4966"/>
<reference evidence="3 4" key="1">
    <citation type="submission" date="2011-11" db="EMBL/GenBank/DDBJ databases">
        <title>The Noncontiguous Finished genome of Desulfosporosinus youngiae DSM 17734.</title>
        <authorList>
            <consortium name="US DOE Joint Genome Institute (JGI-PGF)"/>
            <person name="Lucas S."/>
            <person name="Han J."/>
            <person name="Lapidus A."/>
            <person name="Cheng J.-F."/>
            <person name="Goodwin L."/>
            <person name="Pitluck S."/>
            <person name="Peters L."/>
            <person name="Ovchinnikova G."/>
            <person name="Lu M."/>
            <person name="Land M.L."/>
            <person name="Hauser L."/>
            <person name="Pester M."/>
            <person name="Spring S."/>
            <person name="Ollivier B."/>
            <person name="Rattei T."/>
            <person name="Klenk H.-P."/>
            <person name="Wagner M."/>
            <person name="Loy A."/>
            <person name="Woyke T.J."/>
        </authorList>
    </citation>
    <scope>NUCLEOTIDE SEQUENCE [LARGE SCALE GENOMIC DNA]</scope>
    <source>
        <strain evidence="3 4">DSM 17734</strain>
    </source>
</reference>
<dbReference type="InterPro" id="IPR012347">
    <property type="entry name" value="Ferritin-like"/>
</dbReference>
<dbReference type="Pfam" id="PF01476">
    <property type="entry name" value="LysM"/>
    <property type="match status" value="1"/>
</dbReference>
<evidence type="ECO:0000259" key="2">
    <source>
        <dbReference type="PROSITE" id="PS51782"/>
    </source>
</evidence>